<dbReference type="OMA" id="TNYFQYI"/>
<dbReference type="eggNOG" id="ENOG502RCDK">
    <property type="taxonomic scope" value="Eukaryota"/>
</dbReference>
<dbReference type="PANTHER" id="PTHR13350">
    <property type="entry name" value="INTEGRATOR COMPLEX SUBUNIT 8"/>
    <property type="match status" value="1"/>
</dbReference>
<evidence type="ECO:0000259" key="6">
    <source>
        <dbReference type="Pfam" id="PF25756"/>
    </source>
</evidence>
<dbReference type="GO" id="GO:0005694">
    <property type="term" value="C:chromosome"/>
    <property type="evidence" value="ECO:0007669"/>
    <property type="project" value="UniProtKB-SubCell"/>
</dbReference>
<dbReference type="InterPro" id="IPR057980">
    <property type="entry name" value="TPR_INTS8"/>
</dbReference>
<name>F0ZZR3_DICPU</name>
<reference evidence="8" key="1">
    <citation type="journal article" date="2011" name="Genome Biol.">
        <title>Comparative genomics of the social amoebae Dictyostelium discoideum and Dictyostelium purpureum.</title>
        <authorList>
            <consortium name="US DOE Joint Genome Institute (JGI-PGF)"/>
            <person name="Sucgang R."/>
            <person name="Kuo A."/>
            <person name="Tian X."/>
            <person name="Salerno W."/>
            <person name="Parikh A."/>
            <person name="Feasley C.L."/>
            <person name="Dalin E."/>
            <person name="Tu H."/>
            <person name="Huang E."/>
            <person name="Barry K."/>
            <person name="Lindquist E."/>
            <person name="Shapiro H."/>
            <person name="Bruce D."/>
            <person name="Schmutz J."/>
            <person name="Salamov A."/>
            <person name="Fey P."/>
            <person name="Gaudet P."/>
            <person name="Anjard C."/>
            <person name="Babu M.M."/>
            <person name="Basu S."/>
            <person name="Bushmanova Y."/>
            <person name="van der Wel H."/>
            <person name="Katoh-Kurasawa M."/>
            <person name="Dinh C."/>
            <person name="Coutinho P.M."/>
            <person name="Saito T."/>
            <person name="Elias M."/>
            <person name="Schaap P."/>
            <person name="Kay R.R."/>
            <person name="Henrissat B."/>
            <person name="Eichinger L."/>
            <person name="Rivero F."/>
            <person name="Putnam N.H."/>
            <person name="West C.M."/>
            <person name="Loomis W.F."/>
            <person name="Chisholm R.L."/>
            <person name="Shaulsky G."/>
            <person name="Strassmann J.E."/>
            <person name="Queller D.C."/>
            <person name="Kuspa A."/>
            <person name="Grigoriev I.V."/>
        </authorList>
    </citation>
    <scope>NUCLEOTIDE SEQUENCE [LARGE SCALE GENOMIC DNA]</scope>
    <source>
        <strain evidence="8">QSDP1</strain>
    </source>
</reference>
<dbReference type="GO" id="GO:0005634">
    <property type="term" value="C:nucleus"/>
    <property type="evidence" value="ECO:0007669"/>
    <property type="project" value="UniProtKB-SubCell"/>
</dbReference>
<dbReference type="GeneID" id="10509085"/>
<evidence type="ECO:0000256" key="4">
    <source>
        <dbReference type="ARBA" id="ARBA00022454"/>
    </source>
</evidence>
<dbReference type="Proteomes" id="UP000001064">
    <property type="component" value="Unassembled WGS sequence"/>
</dbReference>
<evidence type="ECO:0000313" key="7">
    <source>
        <dbReference type="EMBL" id="EGC30571.1"/>
    </source>
</evidence>
<comment type="similarity">
    <text evidence="3">Belongs to the Integrator subunit 8 family.</text>
</comment>
<keyword evidence="5" id="KW-0539">Nucleus</keyword>
<accession>F0ZZR3</accession>
<organism evidence="7 8">
    <name type="scientific">Dictyostelium purpureum</name>
    <name type="common">Slime mold</name>
    <dbReference type="NCBI Taxonomy" id="5786"/>
    <lineage>
        <taxon>Eukaryota</taxon>
        <taxon>Amoebozoa</taxon>
        <taxon>Evosea</taxon>
        <taxon>Eumycetozoa</taxon>
        <taxon>Dictyostelia</taxon>
        <taxon>Dictyosteliales</taxon>
        <taxon>Dictyosteliaceae</taxon>
        <taxon>Dictyostelium</taxon>
    </lineage>
</organism>
<evidence type="ECO:0000256" key="5">
    <source>
        <dbReference type="ARBA" id="ARBA00023242"/>
    </source>
</evidence>
<dbReference type="InterPro" id="IPR038751">
    <property type="entry name" value="INTS8"/>
</dbReference>
<dbReference type="VEuPathDB" id="AmoebaDB:DICPUDRAFT_95711"/>
<comment type="subcellular location">
    <subcellularLocation>
        <location evidence="2">Chromosome</location>
    </subcellularLocation>
    <subcellularLocation>
        <location evidence="1">Nucleus</location>
    </subcellularLocation>
</comment>
<dbReference type="AlphaFoldDB" id="F0ZZR3"/>
<dbReference type="OrthoDB" id="15050at2759"/>
<evidence type="ECO:0000313" key="8">
    <source>
        <dbReference type="Proteomes" id="UP000001064"/>
    </source>
</evidence>
<dbReference type="InParanoid" id="F0ZZR3"/>
<evidence type="ECO:0000256" key="3">
    <source>
        <dbReference type="ARBA" id="ARBA00007147"/>
    </source>
</evidence>
<evidence type="ECO:0000256" key="2">
    <source>
        <dbReference type="ARBA" id="ARBA00004286"/>
    </source>
</evidence>
<keyword evidence="8" id="KW-1185">Reference proteome</keyword>
<dbReference type="STRING" id="5786.F0ZZR3"/>
<feature type="domain" description="INTS8 TPR repeats" evidence="6">
    <location>
        <begin position="31"/>
        <end position="199"/>
    </location>
</feature>
<dbReference type="RefSeq" id="XP_003292912.1">
    <property type="nucleotide sequence ID" value="XM_003292864.1"/>
</dbReference>
<keyword evidence="4" id="KW-0158">Chromosome</keyword>
<dbReference type="EMBL" id="GL871319">
    <property type="protein sequence ID" value="EGC30571.1"/>
    <property type="molecule type" value="Genomic_DNA"/>
</dbReference>
<gene>
    <name evidence="7" type="ORF">DICPUDRAFT_95711</name>
</gene>
<evidence type="ECO:0000256" key="1">
    <source>
        <dbReference type="ARBA" id="ARBA00004123"/>
    </source>
</evidence>
<dbReference type="PANTHER" id="PTHR13350:SF1">
    <property type="entry name" value="INTEGRATOR COMPLEX SUBUNIT 8"/>
    <property type="match status" value="1"/>
</dbReference>
<dbReference type="GO" id="GO:0034472">
    <property type="term" value="P:snRNA 3'-end processing"/>
    <property type="evidence" value="ECO:0007669"/>
    <property type="project" value="InterPro"/>
</dbReference>
<protein>
    <recommendedName>
        <fullName evidence="6">INTS8 TPR repeats domain-containing protein</fullName>
    </recommendedName>
</protein>
<dbReference type="KEGG" id="dpp:DICPUDRAFT_95711"/>
<proteinExistence type="inferred from homology"/>
<sequence length="202" mass="23881">MNKIFGLTLEKDQLRESGTTLPKDDTEVIFNNGKNLIFIGDIYFEKKYYRESLKYYLLGCAIENAFYSDPTKTALTTSKYFTHLARRLFDCFYFLKSPMQAIVVSQFFGNLNQTCSVSFKIIQDEFYQLDTNYFQYIWEMPLLEILINTFTKQKDIKKVYILTQIISNPNINEFNHPDIRKNYIKNTKNNFLKAISSNYLLS</sequence>
<dbReference type="Pfam" id="PF25756">
    <property type="entry name" value="TPR_INTS8"/>
    <property type="match status" value="1"/>
</dbReference>